<evidence type="ECO:0000256" key="2">
    <source>
        <dbReference type="ARBA" id="ARBA00008458"/>
    </source>
</evidence>
<name>A0A674MR11_TAKRU</name>
<evidence type="ECO:0000313" key="8">
    <source>
        <dbReference type="Proteomes" id="UP000005226"/>
    </source>
</evidence>
<evidence type="ECO:0000256" key="4">
    <source>
        <dbReference type="ARBA" id="ARBA00022989"/>
    </source>
</evidence>
<reference evidence="7" key="2">
    <citation type="submission" date="2025-08" db="UniProtKB">
        <authorList>
            <consortium name="Ensembl"/>
        </authorList>
    </citation>
    <scope>IDENTIFICATION</scope>
</reference>
<evidence type="ECO:0000256" key="5">
    <source>
        <dbReference type="ARBA" id="ARBA00023136"/>
    </source>
</evidence>
<feature type="transmembrane region" description="Helical" evidence="6">
    <location>
        <begin position="50"/>
        <end position="71"/>
    </location>
</feature>
<comment type="subcellular location">
    <subcellularLocation>
        <location evidence="1">Membrane</location>
        <topology evidence="1">Multi-pass membrane protein</topology>
    </subcellularLocation>
</comment>
<evidence type="ECO:0000256" key="1">
    <source>
        <dbReference type="ARBA" id="ARBA00004141"/>
    </source>
</evidence>
<comment type="similarity">
    <text evidence="2">Belongs to the RNase K family.</text>
</comment>
<organism evidence="7 8">
    <name type="scientific">Takifugu rubripes</name>
    <name type="common">Japanese pufferfish</name>
    <name type="synonym">Fugu rubripes</name>
    <dbReference type="NCBI Taxonomy" id="31033"/>
    <lineage>
        <taxon>Eukaryota</taxon>
        <taxon>Metazoa</taxon>
        <taxon>Chordata</taxon>
        <taxon>Craniata</taxon>
        <taxon>Vertebrata</taxon>
        <taxon>Euteleostomi</taxon>
        <taxon>Actinopterygii</taxon>
        <taxon>Neopterygii</taxon>
        <taxon>Teleostei</taxon>
        <taxon>Neoteleostei</taxon>
        <taxon>Acanthomorphata</taxon>
        <taxon>Eupercaria</taxon>
        <taxon>Tetraodontiformes</taxon>
        <taxon>Tetradontoidea</taxon>
        <taxon>Tetraodontidae</taxon>
        <taxon>Takifugu</taxon>
    </lineage>
</organism>
<evidence type="ECO:0000313" key="7">
    <source>
        <dbReference type="Ensembl" id="ENSTRUP00000063922.1"/>
    </source>
</evidence>
<dbReference type="PANTHER" id="PTHR31733">
    <property type="entry name" value="RIBONUCLEASE KAPPA"/>
    <property type="match status" value="1"/>
</dbReference>
<dbReference type="InterPro" id="IPR026770">
    <property type="entry name" value="RNase_K"/>
</dbReference>
<evidence type="ECO:0000256" key="3">
    <source>
        <dbReference type="ARBA" id="ARBA00022692"/>
    </source>
</evidence>
<dbReference type="Proteomes" id="UP000005226">
    <property type="component" value="Chromosome 15"/>
</dbReference>
<keyword evidence="5 6" id="KW-0472">Membrane</keyword>
<reference evidence="7" key="3">
    <citation type="submission" date="2025-09" db="UniProtKB">
        <authorList>
            <consortium name="Ensembl"/>
        </authorList>
    </citation>
    <scope>IDENTIFICATION</scope>
</reference>
<proteinExistence type="inferred from homology"/>
<keyword evidence="4 6" id="KW-1133">Transmembrane helix</keyword>
<sequence>MCGETKKKSHRCCVRLTLQGWSLTLGAPLRRSPPPTQYSNMPSLLFCGPKMAACGIVISIWGVIMLVRMAVRDATICWILFTNGTENGSLSGLPENPTSSMVAVSTNASFRLSALMLLMLTLNYSYALFQAMLGIFFSAKSAVLIEDVPFTEEDIRNDKTPPQNIYNLYNQVGINCFIAAAIYVVVGAVSLCQVRLNKRQEYMVT</sequence>
<dbReference type="FunCoup" id="A0A674MR11">
    <property type="interactions" value="542"/>
</dbReference>
<reference evidence="7 8" key="1">
    <citation type="journal article" date="2011" name="Genome Biol. Evol.">
        <title>Integration of the genetic map and genome assembly of fugu facilitates insights into distinct features of genome evolution in teleosts and mammals.</title>
        <authorList>
            <person name="Kai W."/>
            <person name="Kikuchi K."/>
            <person name="Tohari S."/>
            <person name="Chew A.K."/>
            <person name="Tay A."/>
            <person name="Fujiwara A."/>
            <person name="Hosoya S."/>
            <person name="Suetake H."/>
            <person name="Naruse K."/>
            <person name="Brenner S."/>
            <person name="Suzuki Y."/>
            <person name="Venkatesh B."/>
        </authorList>
    </citation>
    <scope>NUCLEOTIDE SEQUENCE [LARGE SCALE GENOMIC DNA]</scope>
</reference>
<keyword evidence="8" id="KW-1185">Reference proteome</keyword>
<dbReference type="Ensembl" id="ENSTRUT00000089033.1">
    <property type="protein sequence ID" value="ENSTRUP00000063922.1"/>
    <property type="gene ID" value="ENSTRUG00000023384.2"/>
</dbReference>
<feature type="transmembrane region" description="Helical" evidence="6">
    <location>
        <begin position="172"/>
        <end position="194"/>
    </location>
</feature>
<feature type="transmembrane region" description="Helical" evidence="6">
    <location>
        <begin position="115"/>
        <end position="137"/>
    </location>
</feature>
<dbReference type="GO" id="GO:0016020">
    <property type="term" value="C:membrane"/>
    <property type="evidence" value="ECO:0007669"/>
    <property type="project" value="UniProtKB-SubCell"/>
</dbReference>
<dbReference type="GeneTree" id="ENSGT00390000009664"/>
<dbReference type="AlphaFoldDB" id="A0A674MR11"/>
<protein>
    <submittedName>
        <fullName evidence="7">Ribonuclease, RNase K b</fullName>
    </submittedName>
</protein>
<accession>A0A674MR11</accession>
<dbReference type="GO" id="GO:0004521">
    <property type="term" value="F:RNA endonuclease activity"/>
    <property type="evidence" value="ECO:0007669"/>
    <property type="project" value="InterPro"/>
</dbReference>
<evidence type="ECO:0000256" key="6">
    <source>
        <dbReference type="SAM" id="Phobius"/>
    </source>
</evidence>
<keyword evidence="3 6" id="KW-0812">Transmembrane</keyword>
<dbReference type="InParanoid" id="A0A674MR11"/>